<dbReference type="GO" id="GO:0015562">
    <property type="term" value="F:efflux transmembrane transporter activity"/>
    <property type="evidence" value="ECO:0007669"/>
    <property type="project" value="TreeGrafter"/>
</dbReference>
<comment type="caution">
    <text evidence="1">The sequence shown here is derived from an EMBL/GenBank/DDBJ whole genome shotgun (WGS) entry which is preliminary data.</text>
</comment>
<proteinExistence type="predicted"/>
<dbReference type="PANTHER" id="PTHR30469">
    <property type="entry name" value="MULTIDRUG RESISTANCE PROTEIN MDTA"/>
    <property type="match status" value="1"/>
</dbReference>
<dbReference type="Proteomes" id="UP000807825">
    <property type="component" value="Unassembled WGS sequence"/>
</dbReference>
<sequence>MGSISCPRVLDLGFDDAGVVAEIFVEEGDQVRQGQVLAKLDSTVLEAEKASHETKLASANAEVSFFKTELAKREALYAKDAVSETELRK</sequence>
<dbReference type="Gene3D" id="1.10.287.470">
    <property type="entry name" value="Helix hairpin bin"/>
    <property type="match status" value="1"/>
</dbReference>
<accession>A0A9D6V4E9</accession>
<dbReference type="EMBL" id="JACRDE010000357">
    <property type="protein sequence ID" value="MBI5250533.1"/>
    <property type="molecule type" value="Genomic_DNA"/>
</dbReference>
<reference evidence="1" key="1">
    <citation type="submission" date="2020-07" db="EMBL/GenBank/DDBJ databases">
        <title>Huge and variable diversity of episymbiotic CPR bacteria and DPANN archaea in groundwater ecosystems.</title>
        <authorList>
            <person name="He C.Y."/>
            <person name="Keren R."/>
            <person name="Whittaker M."/>
            <person name="Farag I.F."/>
            <person name="Doudna J."/>
            <person name="Cate J.H.D."/>
            <person name="Banfield J.F."/>
        </authorList>
    </citation>
    <scope>NUCLEOTIDE SEQUENCE</scope>
    <source>
        <strain evidence="1">NC_groundwater_1664_Pr3_B-0.1um_52_9</strain>
    </source>
</reference>
<dbReference type="AlphaFoldDB" id="A0A9D6V4E9"/>
<name>A0A9D6V4E9_9BACT</name>
<evidence type="ECO:0000313" key="1">
    <source>
        <dbReference type="EMBL" id="MBI5250533.1"/>
    </source>
</evidence>
<dbReference type="SUPFAM" id="SSF111369">
    <property type="entry name" value="HlyD-like secretion proteins"/>
    <property type="match status" value="1"/>
</dbReference>
<feature type="non-terminal residue" evidence="1">
    <location>
        <position position="89"/>
    </location>
</feature>
<gene>
    <name evidence="1" type="ORF">HY912_13655</name>
</gene>
<evidence type="ECO:0000313" key="2">
    <source>
        <dbReference type="Proteomes" id="UP000807825"/>
    </source>
</evidence>
<protein>
    <submittedName>
        <fullName evidence="1">Biotin/lipoyl-binding protein</fullName>
    </submittedName>
</protein>
<dbReference type="Gene3D" id="2.40.50.100">
    <property type="match status" value="1"/>
</dbReference>
<dbReference type="GO" id="GO:1990281">
    <property type="term" value="C:efflux pump complex"/>
    <property type="evidence" value="ECO:0007669"/>
    <property type="project" value="TreeGrafter"/>
</dbReference>
<dbReference type="PANTHER" id="PTHR30469:SF11">
    <property type="entry name" value="BLL4320 PROTEIN"/>
    <property type="match status" value="1"/>
</dbReference>
<organism evidence="1 2">
    <name type="scientific">Desulfomonile tiedjei</name>
    <dbReference type="NCBI Taxonomy" id="2358"/>
    <lineage>
        <taxon>Bacteria</taxon>
        <taxon>Pseudomonadati</taxon>
        <taxon>Thermodesulfobacteriota</taxon>
        <taxon>Desulfomonilia</taxon>
        <taxon>Desulfomonilales</taxon>
        <taxon>Desulfomonilaceae</taxon>
        <taxon>Desulfomonile</taxon>
    </lineage>
</organism>